<reference evidence="3" key="1">
    <citation type="submission" date="2021-02" db="EMBL/GenBank/DDBJ databases">
        <authorList>
            <person name="Dougan E. K."/>
            <person name="Rhodes N."/>
            <person name="Thang M."/>
            <person name="Chan C."/>
        </authorList>
    </citation>
    <scope>NUCLEOTIDE SEQUENCE</scope>
</reference>
<feature type="chain" id="PRO_5032346106" description="Prohibitin" evidence="2">
    <location>
        <begin position="16"/>
        <end position="129"/>
    </location>
</feature>
<evidence type="ECO:0008006" key="5">
    <source>
        <dbReference type="Google" id="ProtNLM"/>
    </source>
</evidence>
<organism evidence="3 4">
    <name type="scientific">Polarella glacialis</name>
    <name type="common">Dinoflagellate</name>
    <dbReference type="NCBI Taxonomy" id="89957"/>
    <lineage>
        <taxon>Eukaryota</taxon>
        <taxon>Sar</taxon>
        <taxon>Alveolata</taxon>
        <taxon>Dinophyceae</taxon>
        <taxon>Suessiales</taxon>
        <taxon>Suessiaceae</taxon>
        <taxon>Polarella</taxon>
    </lineage>
</organism>
<keyword evidence="2" id="KW-0732">Signal</keyword>
<keyword evidence="4" id="KW-1185">Reference proteome</keyword>
<protein>
    <recommendedName>
        <fullName evidence="5">Prohibitin</fullName>
    </recommendedName>
</protein>
<dbReference type="AlphaFoldDB" id="A0A813G602"/>
<proteinExistence type="predicted"/>
<comment type="caution">
    <text evidence="3">The sequence shown here is derived from an EMBL/GenBank/DDBJ whole genome shotgun (WGS) entry which is preliminary data.</text>
</comment>
<evidence type="ECO:0000256" key="1">
    <source>
        <dbReference type="SAM" id="MobiDB-lite"/>
    </source>
</evidence>
<name>A0A813G602_POLGL</name>
<sequence>MALLATCSFLARASASMFRIRLVGGDDPGALQLASSFLQDPIRAVTTDYLRIEANFGVEEVHRLSKFLLSSKALNCLFLLIALSCLRFAAVPFSSHVTTSSKATEMPRRGGGGAHGRAPGRVHRRRLHR</sequence>
<feature type="signal peptide" evidence="2">
    <location>
        <begin position="1"/>
        <end position="15"/>
    </location>
</feature>
<evidence type="ECO:0000256" key="2">
    <source>
        <dbReference type="SAM" id="SignalP"/>
    </source>
</evidence>
<evidence type="ECO:0000313" key="4">
    <source>
        <dbReference type="Proteomes" id="UP000654075"/>
    </source>
</evidence>
<feature type="region of interest" description="Disordered" evidence="1">
    <location>
        <begin position="100"/>
        <end position="129"/>
    </location>
</feature>
<accession>A0A813G602</accession>
<dbReference type="EMBL" id="CAJNNV010027956">
    <property type="protein sequence ID" value="CAE8622360.1"/>
    <property type="molecule type" value="Genomic_DNA"/>
</dbReference>
<evidence type="ECO:0000313" key="3">
    <source>
        <dbReference type="EMBL" id="CAE8622360.1"/>
    </source>
</evidence>
<gene>
    <name evidence="3" type="ORF">PGLA1383_LOCUS39809</name>
</gene>
<dbReference type="Proteomes" id="UP000654075">
    <property type="component" value="Unassembled WGS sequence"/>
</dbReference>
<feature type="compositionally biased region" description="Basic residues" evidence="1">
    <location>
        <begin position="118"/>
        <end position="129"/>
    </location>
</feature>